<reference evidence="1" key="1">
    <citation type="journal article" date="2019" name="Sci. Rep.">
        <title>Draft genome of Tanacetum cinerariifolium, the natural source of mosquito coil.</title>
        <authorList>
            <person name="Yamashiro T."/>
            <person name="Shiraishi A."/>
            <person name="Satake H."/>
            <person name="Nakayama K."/>
        </authorList>
    </citation>
    <scope>NUCLEOTIDE SEQUENCE</scope>
</reference>
<gene>
    <name evidence="1" type="ORF">Tci_563287</name>
</gene>
<dbReference type="AlphaFoldDB" id="A0A699IW87"/>
<proteinExistence type="predicted"/>
<organism evidence="1">
    <name type="scientific">Tanacetum cinerariifolium</name>
    <name type="common">Dalmatian daisy</name>
    <name type="synonym">Chrysanthemum cinerariifolium</name>
    <dbReference type="NCBI Taxonomy" id="118510"/>
    <lineage>
        <taxon>Eukaryota</taxon>
        <taxon>Viridiplantae</taxon>
        <taxon>Streptophyta</taxon>
        <taxon>Embryophyta</taxon>
        <taxon>Tracheophyta</taxon>
        <taxon>Spermatophyta</taxon>
        <taxon>Magnoliopsida</taxon>
        <taxon>eudicotyledons</taxon>
        <taxon>Gunneridae</taxon>
        <taxon>Pentapetalae</taxon>
        <taxon>asterids</taxon>
        <taxon>campanulids</taxon>
        <taxon>Asterales</taxon>
        <taxon>Asteraceae</taxon>
        <taxon>Asteroideae</taxon>
        <taxon>Anthemideae</taxon>
        <taxon>Anthemidinae</taxon>
        <taxon>Tanacetum</taxon>
    </lineage>
</organism>
<dbReference type="EMBL" id="BKCJ010341184">
    <property type="protein sequence ID" value="GEZ91314.1"/>
    <property type="molecule type" value="Genomic_DNA"/>
</dbReference>
<sequence>MWIRNIVIKKRVEDLQLDIESYQMKLNLTEPNWDASDFLFKEDYTIISKPRAVIYRDRNDQKKMMRESEVHKLPHHLFLIIPISVDYGPWFGNDGVIFFEKKIRCILVRFSEVELHLIALNVKLQVFHPLFDNNVSNPHVDCIEQVNFVRSRQMVELALKMK</sequence>
<name>A0A699IW87_TANCI</name>
<accession>A0A699IW87</accession>
<comment type="caution">
    <text evidence="1">The sequence shown here is derived from an EMBL/GenBank/DDBJ whole genome shotgun (WGS) entry which is preliminary data.</text>
</comment>
<protein>
    <submittedName>
        <fullName evidence="1">Uncharacterized protein</fullName>
    </submittedName>
</protein>
<evidence type="ECO:0000313" key="1">
    <source>
        <dbReference type="EMBL" id="GEZ91314.1"/>
    </source>
</evidence>